<evidence type="ECO:0000313" key="2">
    <source>
        <dbReference type="Proteomes" id="UP000054166"/>
    </source>
</evidence>
<dbReference type="InParanoid" id="A0A0C3EN20"/>
<accession>A0A0C3EN20</accession>
<dbReference type="AlphaFoldDB" id="A0A0C3EN20"/>
<feature type="non-terminal residue" evidence="1">
    <location>
        <position position="57"/>
    </location>
</feature>
<reference evidence="1 2" key="1">
    <citation type="submission" date="2014-04" db="EMBL/GenBank/DDBJ databases">
        <authorList>
            <consortium name="DOE Joint Genome Institute"/>
            <person name="Kuo A."/>
            <person name="Tarkka M."/>
            <person name="Buscot F."/>
            <person name="Kohler A."/>
            <person name="Nagy L.G."/>
            <person name="Floudas D."/>
            <person name="Copeland A."/>
            <person name="Barry K.W."/>
            <person name="Cichocki N."/>
            <person name="Veneault-Fourrey C."/>
            <person name="LaButti K."/>
            <person name="Lindquist E.A."/>
            <person name="Lipzen A."/>
            <person name="Lundell T."/>
            <person name="Morin E."/>
            <person name="Murat C."/>
            <person name="Sun H."/>
            <person name="Tunlid A."/>
            <person name="Henrissat B."/>
            <person name="Grigoriev I.V."/>
            <person name="Hibbett D.S."/>
            <person name="Martin F."/>
            <person name="Nordberg H.P."/>
            <person name="Cantor M.N."/>
            <person name="Hua S.X."/>
        </authorList>
    </citation>
    <scope>NUCLEOTIDE SEQUENCE [LARGE SCALE GENOMIC DNA]</scope>
    <source>
        <strain evidence="1 2">F 1598</strain>
    </source>
</reference>
<gene>
    <name evidence="1" type="ORF">PILCRDRAFT_828637</name>
</gene>
<sequence>MVEGKLLVGMGSISLHVEAGSMTASYCGNCRRVDAVRQTGGGGRVVSGRGVTGLQII</sequence>
<organism evidence="1 2">
    <name type="scientific">Piloderma croceum (strain F 1598)</name>
    <dbReference type="NCBI Taxonomy" id="765440"/>
    <lineage>
        <taxon>Eukaryota</taxon>
        <taxon>Fungi</taxon>
        <taxon>Dikarya</taxon>
        <taxon>Basidiomycota</taxon>
        <taxon>Agaricomycotina</taxon>
        <taxon>Agaricomycetes</taxon>
        <taxon>Agaricomycetidae</taxon>
        <taxon>Atheliales</taxon>
        <taxon>Atheliaceae</taxon>
        <taxon>Piloderma</taxon>
    </lineage>
</organism>
<dbReference type="HOGENOM" id="CLU_3002134_0_0_1"/>
<name>A0A0C3EN20_PILCF</name>
<evidence type="ECO:0000313" key="1">
    <source>
        <dbReference type="EMBL" id="KIM73990.1"/>
    </source>
</evidence>
<protein>
    <submittedName>
        <fullName evidence="1">Uncharacterized protein</fullName>
    </submittedName>
</protein>
<proteinExistence type="predicted"/>
<reference evidence="2" key="2">
    <citation type="submission" date="2015-01" db="EMBL/GenBank/DDBJ databases">
        <title>Evolutionary Origins and Diversification of the Mycorrhizal Mutualists.</title>
        <authorList>
            <consortium name="DOE Joint Genome Institute"/>
            <consortium name="Mycorrhizal Genomics Consortium"/>
            <person name="Kohler A."/>
            <person name="Kuo A."/>
            <person name="Nagy L.G."/>
            <person name="Floudas D."/>
            <person name="Copeland A."/>
            <person name="Barry K.W."/>
            <person name="Cichocki N."/>
            <person name="Veneault-Fourrey C."/>
            <person name="LaButti K."/>
            <person name="Lindquist E.A."/>
            <person name="Lipzen A."/>
            <person name="Lundell T."/>
            <person name="Morin E."/>
            <person name="Murat C."/>
            <person name="Riley R."/>
            <person name="Ohm R."/>
            <person name="Sun H."/>
            <person name="Tunlid A."/>
            <person name="Henrissat B."/>
            <person name="Grigoriev I.V."/>
            <person name="Hibbett D.S."/>
            <person name="Martin F."/>
        </authorList>
    </citation>
    <scope>NUCLEOTIDE SEQUENCE [LARGE SCALE GENOMIC DNA]</scope>
    <source>
        <strain evidence="2">F 1598</strain>
    </source>
</reference>
<keyword evidence="2" id="KW-1185">Reference proteome</keyword>
<dbReference type="Proteomes" id="UP000054166">
    <property type="component" value="Unassembled WGS sequence"/>
</dbReference>
<dbReference type="EMBL" id="KN833069">
    <property type="protein sequence ID" value="KIM73990.1"/>
    <property type="molecule type" value="Genomic_DNA"/>
</dbReference>